<dbReference type="InterPro" id="IPR011055">
    <property type="entry name" value="Dup_hybrid_motif"/>
</dbReference>
<dbReference type="SUPFAM" id="SSF51261">
    <property type="entry name" value="Duplicated hybrid motif"/>
    <property type="match status" value="1"/>
</dbReference>
<evidence type="ECO:0000313" key="3">
    <source>
        <dbReference type="EMBL" id="GHO87209.1"/>
    </source>
</evidence>
<evidence type="ECO:0008006" key="5">
    <source>
        <dbReference type="Google" id="ProtNLM"/>
    </source>
</evidence>
<name>A0ABQ3VLY0_9CHLR</name>
<dbReference type="EMBL" id="BNJJ01000016">
    <property type="protein sequence ID" value="GHO87209.1"/>
    <property type="molecule type" value="Genomic_DNA"/>
</dbReference>
<dbReference type="InterPro" id="IPR016047">
    <property type="entry name" value="M23ase_b-sheet_dom"/>
</dbReference>
<evidence type="ECO:0000313" key="4">
    <source>
        <dbReference type="Proteomes" id="UP000635565"/>
    </source>
</evidence>
<dbReference type="Pfam" id="PF25275">
    <property type="entry name" value="Golvesin_C"/>
    <property type="match status" value="1"/>
</dbReference>
<dbReference type="PANTHER" id="PTHR21666">
    <property type="entry name" value="PEPTIDASE-RELATED"/>
    <property type="match status" value="1"/>
</dbReference>
<keyword evidence="4" id="KW-1185">Reference proteome</keyword>
<feature type="domain" description="M23ase beta-sheet core" evidence="1">
    <location>
        <begin position="112"/>
        <end position="204"/>
    </location>
</feature>
<proteinExistence type="predicted"/>
<gene>
    <name evidence="3" type="ORF">KSZ_52150</name>
</gene>
<dbReference type="Proteomes" id="UP000635565">
    <property type="component" value="Unassembled WGS sequence"/>
</dbReference>
<dbReference type="Gene3D" id="2.70.70.10">
    <property type="entry name" value="Glucose Permease (Domain IIA)"/>
    <property type="match status" value="1"/>
</dbReference>
<evidence type="ECO:0000259" key="1">
    <source>
        <dbReference type="Pfam" id="PF01551"/>
    </source>
</evidence>
<protein>
    <recommendedName>
        <fullName evidence="5">Peptidase M23 domain-containing protein</fullName>
    </recommendedName>
</protein>
<sequence length="426" mass="47252">MKFLHFQRYISLLCLFILLMSLPVLASWQKNKAWPGFLPGNRAEAAPLQYQRVLPFMHRPYYGYRTIMQRTVSFVDHDKPWYADDGIFVRFDGVSWRTSVYDCVARLSCYDGHNGYDMDMRFEPVLSVASGRVIRAGWYNAVNHNSSFGLWVAIDHGNGIVTSYGHLSSVLVSDGDQIGTQWQIGTSGTTGASTGPHLHMSAYYLPNWRATDPFGWRGRTRDPNIVRDNYLWVDAPATHTAVPYLGGSHVYPGAILVDDSGPGWSATGAWRKSSFWTDIRGSLHWTTTGRAFATSTWRPMIPADGYYEVGVYVDDTHATSSWVPYTVHSANPANPMLQVSHTVRVDESHIGIFGGPFGTVSTGTQWVSLGTYYFRRGTTGGVVLSNFTGEFGTEVAADGVEFVPTRGIYNTPSSGAYIGGNFDVQP</sequence>
<feature type="domain" description="Golvesin/Xly CBD-like" evidence="2">
    <location>
        <begin position="256"/>
        <end position="403"/>
    </location>
</feature>
<dbReference type="Pfam" id="PF01551">
    <property type="entry name" value="Peptidase_M23"/>
    <property type="match status" value="1"/>
</dbReference>
<comment type="caution">
    <text evidence="3">The sequence shown here is derived from an EMBL/GenBank/DDBJ whole genome shotgun (WGS) entry which is preliminary data.</text>
</comment>
<evidence type="ECO:0000259" key="2">
    <source>
        <dbReference type="Pfam" id="PF25275"/>
    </source>
</evidence>
<reference evidence="3 4" key="1">
    <citation type="journal article" date="2021" name="Int. J. Syst. Evol. Microbiol.">
        <title>Reticulibacter mediterranei gen. nov., sp. nov., within the new family Reticulibacteraceae fam. nov., and Ktedonospora formicarum gen. nov., sp. nov., Ktedonobacter robiniae sp. nov., Dictyobacter formicarum sp. nov. and Dictyobacter arantiisoli sp. nov., belonging to the class Ktedonobacteria.</title>
        <authorList>
            <person name="Yabe S."/>
            <person name="Zheng Y."/>
            <person name="Wang C.M."/>
            <person name="Sakai Y."/>
            <person name="Abe K."/>
            <person name="Yokota A."/>
            <person name="Donadio S."/>
            <person name="Cavaletti L."/>
            <person name="Monciardini P."/>
        </authorList>
    </citation>
    <scope>NUCLEOTIDE SEQUENCE [LARGE SCALE GENOMIC DNA]</scope>
    <source>
        <strain evidence="3 4">SOSP1-9</strain>
    </source>
</reference>
<accession>A0ABQ3VLY0</accession>
<dbReference type="RefSeq" id="WP_201364785.1">
    <property type="nucleotide sequence ID" value="NZ_BNJJ01000016.1"/>
</dbReference>
<dbReference type="CDD" id="cd12797">
    <property type="entry name" value="M23_peptidase"/>
    <property type="match status" value="1"/>
</dbReference>
<dbReference type="InterPro" id="IPR033803">
    <property type="entry name" value="CBD-like_Golvesin-Xly"/>
</dbReference>
<dbReference type="InterPro" id="IPR050570">
    <property type="entry name" value="Cell_wall_metabolism_enzyme"/>
</dbReference>
<dbReference type="PANTHER" id="PTHR21666:SF270">
    <property type="entry name" value="MUREIN HYDROLASE ACTIVATOR ENVC"/>
    <property type="match status" value="1"/>
</dbReference>
<organism evidence="3 4">
    <name type="scientific">Dictyobacter formicarum</name>
    <dbReference type="NCBI Taxonomy" id="2778368"/>
    <lineage>
        <taxon>Bacteria</taxon>
        <taxon>Bacillati</taxon>
        <taxon>Chloroflexota</taxon>
        <taxon>Ktedonobacteria</taxon>
        <taxon>Ktedonobacterales</taxon>
        <taxon>Dictyobacteraceae</taxon>
        <taxon>Dictyobacter</taxon>
    </lineage>
</organism>